<dbReference type="EMBL" id="CP002408">
    <property type="protein sequence ID" value="AFU58384.1"/>
    <property type="molecule type" value="Genomic_DNA"/>
</dbReference>
<reference evidence="1 2" key="1">
    <citation type="journal article" date="2012" name="Environ. Microbiol.">
        <title>The genome of the ammonia-oxidizing Candidatus Nitrososphaera gargensis: insights into metabolic versatility and environmental adaptations.</title>
        <authorList>
            <person name="Spang A."/>
            <person name="Poehlein A."/>
            <person name="Offre P."/>
            <person name="Zumbragel S."/>
            <person name="Haider S."/>
            <person name="Rychlik N."/>
            <person name="Nowka B."/>
            <person name="Schmeisser C."/>
            <person name="Lebedeva E.V."/>
            <person name="Rattei T."/>
            <person name="Bohm C."/>
            <person name="Schmid M."/>
            <person name="Galushko A."/>
            <person name="Hatzenpichler R."/>
            <person name="Weinmaier T."/>
            <person name="Daniel R."/>
            <person name="Schleper C."/>
            <person name="Spieck E."/>
            <person name="Streit W."/>
            <person name="Wagner M."/>
        </authorList>
    </citation>
    <scope>NUCLEOTIDE SEQUENCE [LARGE SCALE GENOMIC DNA]</scope>
    <source>
        <strain evidence="2">Ga9.2</strain>
    </source>
</reference>
<keyword evidence="2" id="KW-1185">Reference proteome</keyword>
<evidence type="ECO:0000313" key="2">
    <source>
        <dbReference type="Proteomes" id="UP000008037"/>
    </source>
</evidence>
<dbReference type="GeneID" id="13797707"/>
<dbReference type="HOGENOM" id="CLU_2103584_0_0_2"/>
<protein>
    <submittedName>
        <fullName evidence="1">Uncharacterized protein</fullName>
    </submittedName>
</protein>
<dbReference type="KEGG" id="nga:Ngar_c14480"/>
<name>K0IMX5_NITGG</name>
<dbReference type="Proteomes" id="UP000008037">
    <property type="component" value="Chromosome"/>
</dbReference>
<dbReference type="AlphaFoldDB" id="K0IMX5"/>
<evidence type="ECO:0000313" key="1">
    <source>
        <dbReference type="EMBL" id="AFU58384.1"/>
    </source>
</evidence>
<proteinExistence type="predicted"/>
<dbReference type="InParanoid" id="K0IMX5"/>
<sequence>MKGISALKKDHVYGKIIKYTAEDTGLGVINNPDFIDATVSVMSHWLNDLIRQSWIRKLQECQKNNDMQGASEIKKLKEAWLLSFAILYERRDPTPYSFMNTTTSTTTYCDKRYKQ</sequence>
<dbReference type="RefSeq" id="WP_015018921.1">
    <property type="nucleotide sequence ID" value="NC_018719.1"/>
</dbReference>
<organism evidence="1 2">
    <name type="scientific">Nitrososphaera gargensis (strain Ga9.2)</name>
    <dbReference type="NCBI Taxonomy" id="1237085"/>
    <lineage>
        <taxon>Archaea</taxon>
        <taxon>Nitrososphaerota</taxon>
        <taxon>Nitrososphaeria</taxon>
        <taxon>Nitrososphaerales</taxon>
        <taxon>Nitrososphaeraceae</taxon>
        <taxon>Nitrososphaera</taxon>
    </lineage>
</organism>
<dbReference type="BioCyc" id="CNIT1237085:G1324-1446-MONOMER"/>
<gene>
    <name evidence="1" type="ordered locus">Ngar_c14480</name>
</gene>
<dbReference type="STRING" id="1237085.Ngar_c14480"/>
<accession>K0IMX5</accession>